<keyword evidence="8 10" id="KW-0275">Fatty acid biosynthesis</keyword>
<dbReference type="EMBL" id="CP072642">
    <property type="protein sequence ID" value="QUV94140.1"/>
    <property type="molecule type" value="Genomic_DNA"/>
</dbReference>
<keyword evidence="4 10" id="KW-0547">Nucleotide-binding</keyword>
<keyword evidence="6 10" id="KW-0067">ATP-binding</keyword>
<accession>A0ABX8B356</accession>
<comment type="subunit">
    <text evidence="10">Acetyl-CoA carboxylase is a heterohexamer composed of biotin carboxyl carrier protein (AccB), biotin carboxylase (AccC) and two subunits each of ACCase subunit alpha (AccA) and ACCase subunit beta (AccD).</text>
</comment>
<gene>
    <name evidence="10" type="primary">accA</name>
    <name evidence="12" type="ORF">J8C05_01385</name>
</gene>
<dbReference type="NCBIfam" id="NF004344">
    <property type="entry name" value="PRK05724.1"/>
    <property type="match status" value="1"/>
</dbReference>
<comment type="pathway">
    <text evidence="1 10">Lipid metabolism; malonyl-CoA biosynthesis; malonyl-CoA from acetyl-CoA: step 1/1.</text>
</comment>
<evidence type="ECO:0000256" key="9">
    <source>
        <dbReference type="ARBA" id="ARBA00049152"/>
    </source>
</evidence>
<comment type="similarity">
    <text evidence="10">Belongs to the AccA family.</text>
</comment>
<dbReference type="InterPro" id="IPR011763">
    <property type="entry name" value="COA_CT_C"/>
</dbReference>
<dbReference type="Proteomes" id="UP000677668">
    <property type="component" value="Chromosome 1"/>
</dbReference>
<keyword evidence="7 10" id="KW-0443">Lipid metabolism</keyword>
<evidence type="ECO:0000256" key="1">
    <source>
        <dbReference type="ARBA" id="ARBA00004956"/>
    </source>
</evidence>
<dbReference type="PRINTS" id="PR01069">
    <property type="entry name" value="ACCCTRFRASEA"/>
</dbReference>
<keyword evidence="10" id="KW-0963">Cytoplasm</keyword>
<dbReference type="NCBIfam" id="TIGR00513">
    <property type="entry name" value="accA"/>
    <property type="match status" value="1"/>
</dbReference>
<dbReference type="InterPro" id="IPR029045">
    <property type="entry name" value="ClpP/crotonase-like_dom_sf"/>
</dbReference>
<evidence type="ECO:0000256" key="10">
    <source>
        <dbReference type="HAMAP-Rule" id="MF_00823"/>
    </source>
</evidence>
<dbReference type="PROSITE" id="PS50989">
    <property type="entry name" value="COA_CT_CTER"/>
    <property type="match status" value="1"/>
</dbReference>
<dbReference type="GO" id="GO:0003989">
    <property type="term" value="F:acetyl-CoA carboxylase activity"/>
    <property type="evidence" value="ECO:0007669"/>
    <property type="project" value="UniProtKB-EC"/>
</dbReference>
<evidence type="ECO:0000259" key="11">
    <source>
        <dbReference type="PROSITE" id="PS50989"/>
    </source>
</evidence>
<comment type="subcellular location">
    <subcellularLocation>
        <location evidence="10">Cytoplasm</location>
    </subcellularLocation>
</comment>
<proteinExistence type="inferred from homology"/>
<comment type="function">
    <text evidence="10">Component of the acetyl coenzyme A carboxylase (ACC) complex. First, biotin carboxylase catalyzes the carboxylation of biotin on its carrier protein (BCCP) and then the CO(2) group is transferred by the carboxyltransferase to acetyl-CoA to form malonyl-CoA.</text>
</comment>
<keyword evidence="2 10" id="KW-0444">Lipid biosynthesis</keyword>
<dbReference type="EC" id="2.1.3.15" evidence="10"/>
<protein>
    <recommendedName>
        <fullName evidence="10">Acetyl-coenzyme A carboxylase carboxyl transferase subunit alpha</fullName>
        <shortName evidence="10">ACCase subunit alpha</shortName>
        <shortName evidence="10">Acetyl-CoA carboxylase carboxyltransferase subunit alpha</shortName>
        <ecNumber evidence="10">2.1.3.15</ecNumber>
    </recommendedName>
</protein>
<name>A0ABX8B356_9BACT</name>
<dbReference type="PANTHER" id="PTHR42853">
    <property type="entry name" value="ACETYL-COENZYME A CARBOXYLASE CARBOXYL TRANSFERASE SUBUNIT ALPHA"/>
    <property type="match status" value="1"/>
</dbReference>
<dbReference type="HAMAP" id="MF_00823">
    <property type="entry name" value="AcetylCoA_CT_alpha"/>
    <property type="match status" value="1"/>
</dbReference>
<dbReference type="Pfam" id="PF03255">
    <property type="entry name" value="ACCA"/>
    <property type="match status" value="1"/>
</dbReference>
<evidence type="ECO:0000256" key="4">
    <source>
        <dbReference type="ARBA" id="ARBA00022741"/>
    </source>
</evidence>
<evidence type="ECO:0000256" key="8">
    <source>
        <dbReference type="ARBA" id="ARBA00023160"/>
    </source>
</evidence>
<dbReference type="SUPFAM" id="SSF52096">
    <property type="entry name" value="ClpP/crotonase"/>
    <property type="match status" value="1"/>
</dbReference>
<evidence type="ECO:0000256" key="5">
    <source>
        <dbReference type="ARBA" id="ARBA00022832"/>
    </source>
</evidence>
<keyword evidence="12" id="KW-0436">Ligase</keyword>
<evidence type="ECO:0000313" key="12">
    <source>
        <dbReference type="EMBL" id="QUV94140.1"/>
    </source>
</evidence>
<comment type="catalytic activity">
    <reaction evidence="9 10">
        <text>N(6)-carboxybiotinyl-L-lysyl-[protein] + acetyl-CoA = N(6)-biotinyl-L-lysyl-[protein] + malonyl-CoA</text>
        <dbReference type="Rhea" id="RHEA:54728"/>
        <dbReference type="Rhea" id="RHEA-COMP:10505"/>
        <dbReference type="Rhea" id="RHEA-COMP:10506"/>
        <dbReference type="ChEBI" id="CHEBI:57288"/>
        <dbReference type="ChEBI" id="CHEBI:57384"/>
        <dbReference type="ChEBI" id="CHEBI:83144"/>
        <dbReference type="ChEBI" id="CHEBI:83145"/>
        <dbReference type="EC" id="2.1.3.15"/>
    </reaction>
</comment>
<evidence type="ECO:0000256" key="7">
    <source>
        <dbReference type="ARBA" id="ARBA00023098"/>
    </source>
</evidence>
<dbReference type="NCBIfam" id="NF041504">
    <property type="entry name" value="AccA_sub"/>
    <property type="match status" value="1"/>
</dbReference>
<keyword evidence="5 10" id="KW-0276">Fatty acid metabolism</keyword>
<dbReference type="RefSeq" id="WP_211422453.1">
    <property type="nucleotide sequence ID" value="NZ_CP072642.1"/>
</dbReference>
<evidence type="ECO:0000256" key="2">
    <source>
        <dbReference type="ARBA" id="ARBA00022516"/>
    </source>
</evidence>
<keyword evidence="3 10" id="KW-0808">Transferase</keyword>
<reference evidence="12 13" key="1">
    <citation type="submission" date="2021-03" db="EMBL/GenBank/DDBJ databases">
        <title>Genomic and phenotypic characterization of Chloracidobacterium isolates provides evidence for multiple species.</title>
        <authorList>
            <person name="Saini M.K."/>
            <person name="Costas A.M.G."/>
            <person name="Tank M."/>
            <person name="Bryant D.A."/>
        </authorList>
    </citation>
    <scope>NUCLEOTIDE SEQUENCE [LARGE SCALE GENOMIC DNA]</scope>
    <source>
        <strain evidence="12 13">N</strain>
    </source>
</reference>
<evidence type="ECO:0000256" key="6">
    <source>
        <dbReference type="ARBA" id="ARBA00022840"/>
    </source>
</evidence>
<dbReference type="InterPro" id="IPR001095">
    <property type="entry name" value="Acetyl_CoA_COase_a_su"/>
</dbReference>
<keyword evidence="13" id="KW-1185">Reference proteome</keyword>
<dbReference type="Gene3D" id="3.90.226.10">
    <property type="entry name" value="2-enoyl-CoA Hydratase, Chain A, domain 1"/>
    <property type="match status" value="1"/>
</dbReference>
<sequence>MSSTEKAAQIKLLESQLAQLSAAPHTPAQDAEILRLQARVRELQAEILGEANERHEMTPMDRVRLARHPDRPYSLDFIHLLFTDFHELHGDRRFADDPAIVCGFARFEGEPVFIVGQQKANYKQRKMEDRKYRNFGMPKPEGYRKAIRLMQIAAKFRRPILSFIDTPGAYPGIEAEERGQGEAIARNIIEMMRLPTPTIGIIIGEGGSGGALAVGACDRIDMLENTIYSVISPEGCASILWRDANKADLAAAAMKITPEPLKAAGIVDEIVPEPGEGAHTDHAAAAENLRPVLIRQLKELRALSPEKLIEQRYARYCRLGAFVVEN</sequence>
<organism evidence="12 13">
    <name type="scientific">Chloracidobacterium sp. N</name>
    <dbReference type="NCBI Taxonomy" id="2821540"/>
    <lineage>
        <taxon>Bacteria</taxon>
        <taxon>Pseudomonadati</taxon>
        <taxon>Acidobacteriota</taxon>
        <taxon>Terriglobia</taxon>
        <taxon>Terriglobales</taxon>
        <taxon>Acidobacteriaceae</taxon>
        <taxon>Chloracidobacterium</taxon>
        <taxon>Chloracidobacterium aggregatum</taxon>
    </lineage>
</organism>
<feature type="domain" description="CoA carboxyltransferase C-terminal" evidence="11">
    <location>
        <begin position="32"/>
        <end position="299"/>
    </location>
</feature>
<evidence type="ECO:0000256" key="3">
    <source>
        <dbReference type="ARBA" id="ARBA00022679"/>
    </source>
</evidence>
<dbReference type="PANTHER" id="PTHR42853:SF3">
    <property type="entry name" value="ACETYL-COENZYME A CARBOXYLASE CARBOXYL TRANSFERASE SUBUNIT ALPHA, CHLOROPLASTIC"/>
    <property type="match status" value="1"/>
</dbReference>
<evidence type="ECO:0000313" key="13">
    <source>
        <dbReference type="Proteomes" id="UP000677668"/>
    </source>
</evidence>